<dbReference type="InterPro" id="IPR035441">
    <property type="entry name" value="TFIIS/LEDGF_dom_sf"/>
</dbReference>
<dbReference type="GO" id="GO:0008270">
    <property type="term" value="F:zinc ion binding"/>
    <property type="evidence" value="ECO:0007669"/>
    <property type="project" value="UniProtKB-KW"/>
</dbReference>
<comment type="subcellular location">
    <subcellularLocation>
        <location evidence="2">Chromosome</location>
    </subcellularLocation>
    <subcellularLocation>
        <location evidence="1 14">Nucleus</location>
    </subcellularLocation>
</comment>
<feature type="non-terminal residue" evidence="19">
    <location>
        <position position="1"/>
    </location>
</feature>
<evidence type="ECO:0000256" key="15">
    <source>
        <dbReference type="PROSITE-ProRule" id="PRU00723"/>
    </source>
</evidence>
<dbReference type="OrthoDB" id="2138378at2759"/>
<sequence length="779" mass="88059">MSDALIGTSGGEPRVLLNALKPMLGVVGDIRTPQEVLRVVGMMKDAEKLMSRCVYLNVLKSTCRQALLNEEKKTTLDKFLATGGWGILNKWLHEFTKAENFPVLLELIDVLKVMPVTIDLLKQGNTGKIIKQMTKLENIDIKKNAGSLIKQWKEMIRGGPEKKTSIDNENNAEAQQKNKDSPEEEMSESVQTKRIRELETKGPPEKRSKIKIIEALPKLADSSGFMNALNAAAPVGIKKKRKNSYTKTALPLDEILNNKNSDKKLKLEAENLVLAPENQDPVHSPVDDILSNYKSPAVEAANLAFAAATSEQPVPDENSIARKKNKKKRNITWAVDEDLVKICYFELQEGERKSRHVENFSEARHLELMLEKQAMRSARRGADDKMFEMLRWSRLIPVDNAGVPNFMPGEKSREKFIQAEREKSVLAFIFLTKESLPDTPGEPDFDAEDHSNRSQPRMIPHDEDGTIFPVTKSSNKTDSVNNLSSTPIERRSSDDFSNASTSPLSPKQQTISSTGVSTAVQNIMSQLMRVNNNQFPSTNGSVQSSMAPVDSNMSSSLQGKPGMVPNPVFRHPLAKNHYDIGNNGMENIRPPLMQPPEMRGGQMGGPRFRGPSSQMHRGGFNMRNGPPLMRPRWDGPPMEQDWDNFNHHPDQFHNNFQNGPFNEFNNQNNGGFENNHRGRGRGFRPTGGRGRGHNDRPNGERDWNQGPPRGRRPNENFVFDGPRDRRIDVQRNRRDENDNREDDRNFERNRQVKKAVCQHFQTPRGCRLGDRCSFMHLQR</sequence>
<evidence type="ECO:0000256" key="3">
    <source>
        <dbReference type="ARBA" id="ARBA00022330"/>
    </source>
</evidence>
<keyword evidence="5" id="KW-0488">Methylation</keyword>
<evidence type="ECO:0000256" key="13">
    <source>
        <dbReference type="ARBA" id="ARBA00093575"/>
    </source>
</evidence>
<dbReference type="PROSITE" id="PS51319">
    <property type="entry name" value="TFIIS_N"/>
    <property type="match status" value="1"/>
</dbReference>
<dbReference type="AlphaFoldDB" id="T2M7J5"/>
<dbReference type="GO" id="GO:0008157">
    <property type="term" value="F:protein phosphatase 1 binding"/>
    <property type="evidence" value="ECO:0007669"/>
    <property type="project" value="TreeGrafter"/>
</dbReference>
<dbReference type="InterPro" id="IPR036855">
    <property type="entry name" value="Znf_CCCH_sf"/>
</dbReference>
<feature type="compositionally biased region" description="Low complexity" evidence="16">
    <location>
        <begin position="654"/>
        <end position="673"/>
    </location>
</feature>
<feature type="compositionally biased region" description="Basic and acidic residues" evidence="16">
    <location>
        <begin position="692"/>
        <end position="703"/>
    </location>
</feature>
<evidence type="ECO:0000256" key="7">
    <source>
        <dbReference type="ARBA" id="ARBA00022553"/>
    </source>
</evidence>
<feature type="domain" description="C3H1-type" evidence="17">
    <location>
        <begin position="751"/>
        <end position="779"/>
    </location>
</feature>
<keyword evidence="7" id="KW-0597">Phosphoprotein</keyword>
<name>T2M7J5_HYDVU</name>
<dbReference type="Pfam" id="PF00642">
    <property type="entry name" value="zf-CCCH"/>
    <property type="match status" value="1"/>
</dbReference>
<evidence type="ECO:0000256" key="11">
    <source>
        <dbReference type="ARBA" id="ARBA00022843"/>
    </source>
</evidence>
<reference evidence="19" key="1">
    <citation type="journal article" date="2013" name="Genome Biol. Evol.">
        <title>Punctuated emergences of genetic and phenotypic innovations in eumetazoan, bilaterian, euteleostome, and hominidae ancestors.</title>
        <authorList>
            <person name="Wenger Y."/>
            <person name="Galliot B."/>
        </authorList>
    </citation>
    <scope>NUCLEOTIDE SEQUENCE</scope>
    <source>
        <tissue evidence="19">Whole animals</tissue>
    </source>
</reference>
<evidence type="ECO:0000256" key="16">
    <source>
        <dbReference type="SAM" id="MobiDB-lite"/>
    </source>
</evidence>
<dbReference type="SUPFAM" id="SSF90229">
    <property type="entry name" value="CCCH zinc finger"/>
    <property type="match status" value="1"/>
</dbReference>
<dbReference type="InterPro" id="IPR003617">
    <property type="entry name" value="TFIIS/CRSP70_N_sub"/>
</dbReference>
<evidence type="ECO:0000256" key="8">
    <source>
        <dbReference type="ARBA" id="ARBA00022723"/>
    </source>
</evidence>
<accession>T2M7J5</accession>
<dbReference type="PANTHER" id="PTHR46557:SF1">
    <property type="entry name" value="SERINE_THREONINE-PROTEIN PHOSPHATASE 1 REGULATORY SUBUNIT 10"/>
    <property type="match status" value="1"/>
</dbReference>
<evidence type="ECO:0000256" key="12">
    <source>
        <dbReference type="ARBA" id="ARBA00023242"/>
    </source>
</evidence>
<feature type="region of interest" description="Disordered" evidence="16">
    <location>
        <begin position="437"/>
        <end position="513"/>
    </location>
</feature>
<feature type="region of interest" description="Disordered" evidence="16">
    <location>
        <begin position="538"/>
        <end position="557"/>
    </location>
</feature>
<evidence type="ECO:0000256" key="6">
    <source>
        <dbReference type="ARBA" id="ARBA00022499"/>
    </source>
</evidence>
<gene>
    <name evidence="19" type="primary">PPP1R10</name>
</gene>
<evidence type="ECO:0000259" key="18">
    <source>
        <dbReference type="PROSITE" id="PS51319"/>
    </source>
</evidence>
<keyword evidence="12 14" id="KW-0539">Nucleus</keyword>
<evidence type="ECO:0000256" key="9">
    <source>
        <dbReference type="ARBA" id="ARBA00022771"/>
    </source>
</evidence>
<keyword evidence="4" id="KW-0158">Chromosome</keyword>
<evidence type="ECO:0000259" key="17">
    <source>
        <dbReference type="PROSITE" id="PS50103"/>
    </source>
</evidence>
<feature type="domain" description="TFIIS N-terminal" evidence="18">
    <location>
        <begin position="86"/>
        <end position="159"/>
    </location>
</feature>
<protein>
    <recommendedName>
        <fullName evidence="3">Serine/threonine-protein phosphatase 1 regulatory subunit 10</fullName>
    </recommendedName>
</protein>
<evidence type="ECO:0000256" key="14">
    <source>
        <dbReference type="PROSITE-ProRule" id="PRU00649"/>
    </source>
</evidence>
<keyword evidence="9 15" id="KW-0863">Zinc-finger</keyword>
<dbReference type="InterPro" id="IPR000571">
    <property type="entry name" value="Znf_CCCH"/>
</dbReference>
<proteinExistence type="evidence at transcript level"/>
<dbReference type="GO" id="GO:0072357">
    <property type="term" value="C:PTW/PP1 phosphatase complex"/>
    <property type="evidence" value="ECO:0007669"/>
    <property type="project" value="TreeGrafter"/>
</dbReference>
<dbReference type="Gene3D" id="1.20.930.10">
    <property type="entry name" value="Conserved domain common to transcription factors TFIIS, elongin A, CRSP70"/>
    <property type="match status" value="1"/>
</dbReference>
<feature type="region of interest" description="Disordered" evidence="16">
    <location>
        <begin position="630"/>
        <end position="725"/>
    </location>
</feature>
<evidence type="ECO:0000256" key="1">
    <source>
        <dbReference type="ARBA" id="ARBA00004123"/>
    </source>
</evidence>
<dbReference type="EMBL" id="HAAD01001668">
    <property type="protein sequence ID" value="CDG67900.1"/>
    <property type="molecule type" value="mRNA"/>
</dbReference>
<dbReference type="InterPro" id="IPR017923">
    <property type="entry name" value="TFIIS_N"/>
</dbReference>
<evidence type="ECO:0000313" key="19">
    <source>
        <dbReference type="EMBL" id="CDG67900.1"/>
    </source>
</evidence>
<keyword evidence="6" id="KW-1017">Isopeptide bond</keyword>
<dbReference type="SMART" id="SM00509">
    <property type="entry name" value="TFS2N"/>
    <property type="match status" value="1"/>
</dbReference>
<evidence type="ECO:0000256" key="2">
    <source>
        <dbReference type="ARBA" id="ARBA00004286"/>
    </source>
</evidence>
<feature type="compositionally biased region" description="Polar residues" evidence="16">
    <location>
        <begin position="495"/>
        <end position="513"/>
    </location>
</feature>
<feature type="zinc finger region" description="C3H1-type" evidence="15">
    <location>
        <begin position="751"/>
        <end position="779"/>
    </location>
</feature>
<evidence type="ECO:0000256" key="5">
    <source>
        <dbReference type="ARBA" id="ARBA00022481"/>
    </source>
</evidence>
<keyword evidence="8 15" id="KW-0479">Metal-binding</keyword>
<dbReference type="GO" id="GO:0005634">
    <property type="term" value="C:nucleus"/>
    <property type="evidence" value="ECO:0007669"/>
    <property type="project" value="UniProtKB-SubCell"/>
</dbReference>
<feature type="compositionally biased region" description="Polar residues" evidence="16">
    <location>
        <begin position="471"/>
        <end position="487"/>
    </location>
</feature>
<feature type="compositionally biased region" description="Basic and acidic residues" evidence="16">
    <location>
        <begin position="194"/>
        <end position="206"/>
    </location>
</feature>
<keyword evidence="10 15" id="KW-0862">Zinc</keyword>
<comment type="subunit">
    <text evidence="13">Component of the PNUTS-PP1 complex (also named PTW/PP1 complex), composed of PPP1R10/PNUTS, TOX4, WDR82, and PPP1CA (or PPP1CB or PPP1CC).</text>
</comment>
<dbReference type="GO" id="GO:0000785">
    <property type="term" value="C:chromatin"/>
    <property type="evidence" value="ECO:0007669"/>
    <property type="project" value="TreeGrafter"/>
</dbReference>
<evidence type="ECO:0000256" key="10">
    <source>
        <dbReference type="ARBA" id="ARBA00022833"/>
    </source>
</evidence>
<dbReference type="PANTHER" id="PTHR46557">
    <property type="entry name" value="SERINE/THREONINE-PROTEIN PHOSPHATASE 1 REGULATORY SUBUNIT 10-RELATED"/>
    <property type="match status" value="1"/>
</dbReference>
<keyword evidence="11" id="KW-0832">Ubl conjugation</keyword>
<dbReference type="SUPFAM" id="SSF47676">
    <property type="entry name" value="Conserved domain common to transcription factors TFIIS, elongin A, CRSP70"/>
    <property type="match status" value="1"/>
</dbReference>
<dbReference type="PROSITE" id="PS50103">
    <property type="entry name" value="ZF_C3H1"/>
    <property type="match status" value="1"/>
</dbReference>
<dbReference type="Pfam" id="PF08711">
    <property type="entry name" value="Med26"/>
    <property type="match status" value="1"/>
</dbReference>
<evidence type="ECO:0000256" key="4">
    <source>
        <dbReference type="ARBA" id="ARBA00022454"/>
    </source>
</evidence>
<feature type="region of interest" description="Disordered" evidence="16">
    <location>
        <begin position="160"/>
        <end position="206"/>
    </location>
</feature>
<organism evidence="19">
    <name type="scientific">Hydra vulgaris</name>
    <name type="common">Hydra</name>
    <name type="synonym">Hydra attenuata</name>
    <dbReference type="NCBI Taxonomy" id="6087"/>
    <lineage>
        <taxon>Eukaryota</taxon>
        <taxon>Metazoa</taxon>
        <taxon>Cnidaria</taxon>
        <taxon>Hydrozoa</taxon>
        <taxon>Hydroidolina</taxon>
        <taxon>Anthoathecata</taxon>
        <taxon>Aplanulata</taxon>
        <taxon>Hydridae</taxon>
        <taxon>Hydra</taxon>
    </lineage>
</organism>